<proteinExistence type="inferred from homology"/>
<evidence type="ECO:0000256" key="2">
    <source>
        <dbReference type="ARBA" id="ARBA00023284"/>
    </source>
</evidence>
<comment type="similarity">
    <text evidence="1">Belongs to the thioredoxin family.</text>
</comment>
<name>A0ABP6QIY6_9ACTN</name>
<feature type="domain" description="Thioredoxin" evidence="3">
    <location>
        <begin position="40"/>
        <end position="143"/>
    </location>
</feature>
<dbReference type="InterPro" id="IPR011990">
    <property type="entry name" value="TPR-like_helical_dom_sf"/>
</dbReference>
<dbReference type="Gene3D" id="1.25.40.10">
    <property type="entry name" value="Tetratricopeptide repeat domain"/>
    <property type="match status" value="1"/>
</dbReference>
<dbReference type="Pfam" id="PF14561">
    <property type="entry name" value="TPR_20"/>
    <property type="match status" value="1"/>
</dbReference>
<evidence type="ECO:0000256" key="1">
    <source>
        <dbReference type="ARBA" id="ARBA00008987"/>
    </source>
</evidence>
<evidence type="ECO:0000313" key="4">
    <source>
        <dbReference type="EMBL" id="GAA3232883.1"/>
    </source>
</evidence>
<keyword evidence="2" id="KW-0676">Redox-active center</keyword>
<sequence length="300" mass="32304">MQKPNFSLHGAVDLGARAAAAKAQQERAAQGPAPDGGQYVIEVTDATFNTDVVERSLQIPVMVDFWSERSASSIQIQPLLEKLAGESGGAWILAKVNADLNPSLAQYVAQMGVRNLPFVGVVVQGQMMPFLNGPVTEQELRAATDELWAALKEQGLMGETPEGAELPEAEAEEADPVHAAAEEALGRGDFEAAAQAFRDVLAADPRDETAKRRLALTELTIRVKGYDQEQVEADPLKAADLRLLQGDPEGAFQLLIDRVRATAGEDRDAARVHLLALFETLGSDDPRVAKARRSLQSALF</sequence>
<organism evidence="4 5">
    <name type="scientific">Actinocorallia longicatena</name>
    <dbReference type="NCBI Taxonomy" id="111803"/>
    <lineage>
        <taxon>Bacteria</taxon>
        <taxon>Bacillati</taxon>
        <taxon>Actinomycetota</taxon>
        <taxon>Actinomycetes</taxon>
        <taxon>Streptosporangiales</taxon>
        <taxon>Thermomonosporaceae</taxon>
        <taxon>Actinocorallia</taxon>
    </lineage>
</organism>
<dbReference type="SUPFAM" id="SSF52833">
    <property type="entry name" value="Thioredoxin-like"/>
    <property type="match status" value="1"/>
</dbReference>
<comment type="caution">
    <text evidence="4">The sequence shown here is derived from an EMBL/GenBank/DDBJ whole genome shotgun (WGS) entry which is preliminary data.</text>
</comment>
<dbReference type="CDD" id="cd02956">
    <property type="entry name" value="ybbN"/>
    <property type="match status" value="1"/>
</dbReference>
<dbReference type="EMBL" id="BAAAUV010000024">
    <property type="protein sequence ID" value="GAA3232883.1"/>
    <property type="molecule type" value="Genomic_DNA"/>
</dbReference>
<dbReference type="PANTHER" id="PTHR45663:SF11">
    <property type="entry name" value="GEO12009P1"/>
    <property type="match status" value="1"/>
</dbReference>
<evidence type="ECO:0000259" key="3">
    <source>
        <dbReference type="Pfam" id="PF00085"/>
    </source>
</evidence>
<dbReference type="InterPro" id="IPR013766">
    <property type="entry name" value="Thioredoxin_domain"/>
</dbReference>
<dbReference type="InterPro" id="IPR036249">
    <property type="entry name" value="Thioredoxin-like_sf"/>
</dbReference>
<gene>
    <name evidence="4" type="ORF">GCM10010468_65060</name>
</gene>
<keyword evidence="5" id="KW-1185">Reference proteome</keyword>
<dbReference type="PANTHER" id="PTHR45663">
    <property type="entry name" value="GEO12009P1"/>
    <property type="match status" value="1"/>
</dbReference>
<dbReference type="Proteomes" id="UP001501237">
    <property type="component" value="Unassembled WGS sequence"/>
</dbReference>
<dbReference type="RefSeq" id="WP_344835904.1">
    <property type="nucleotide sequence ID" value="NZ_BAAAUV010000024.1"/>
</dbReference>
<dbReference type="Gene3D" id="3.40.30.10">
    <property type="entry name" value="Glutaredoxin"/>
    <property type="match status" value="1"/>
</dbReference>
<reference evidence="5" key="1">
    <citation type="journal article" date="2019" name="Int. J. Syst. Evol. Microbiol.">
        <title>The Global Catalogue of Microorganisms (GCM) 10K type strain sequencing project: providing services to taxonomists for standard genome sequencing and annotation.</title>
        <authorList>
            <consortium name="The Broad Institute Genomics Platform"/>
            <consortium name="The Broad Institute Genome Sequencing Center for Infectious Disease"/>
            <person name="Wu L."/>
            <person name="Ma J."/>
        </authorList>
    </citation>
    <scope>NUCLEOTIDE SEQUENCE [LARGE SCALE GENOMIC DNA]</scope>
    <source>
        <strain evidence="5">JCM 9377</strain>
    </source>
</reference>
<accession>A0ABP6QIY6</accession>
<protein>
    <submittedName>
        <fullName evidence="4">Tetratricopeptide repeat protein</fullName>
    </submittedName>
</protein>
<dbReference type="Pfam" id="PF00085">
    <property type="entry name" value="Thioredoxin"/>
    <property type="match status" value="1"/>
</dbReference>
<evidence type="ECO:0000313" key="5">
    <source>
        <dbReference type="Proteomes" id="UP001501237"/>
    </source>
</evidence>